<keyword evidence="4 5" id="KW-0408">Iron</keyword>
<feature type="binding site" description="distal binding residue" evidence="5">
    <location>
        <position position="100"/>
    </location>
    <ligand>
        <name>heme</name>
        <dbReference type="ChEBI" id="CHEBI:30413"/>
    </ligand>
    <ligandPart>
        <name>Fe</name>
        <dbReference type="ChEBI" id="CHEBI:18248"/>
    </ligandPart>
</feature>
<keyword evidence="2 5" id="KW-0349">Heme</keyword>
<dbReference type="SUPFAM" id="SSF46458">
    <property type="entry name" value="Globin-like"/>
    <property type="match status" value="1"/>
</dbReference>
<comment type="caution">
    <text evidence="6">The sequence shown here is derived from an EMBL/GenBank/DDBJ whole genome shotgun (WGS) entry which is preliminary data.</text>
</comment>
<evidence type="ECO:0000256" key="5">
    <source>
        <dbReference type="PIRSR" id="PIRSR601486-1"/>
    </source>
</evidence>
<accession>A0A542E095</accession>
<dbReference type="EMBL" id="VFMN01000001">
    <property type="protein sequence ID" value="TQJ08699.1"/>
    <property type="molecule type" value="Genomic_DNA"/>
</dbReference>
<keyword evidence="1" id="KW-0813">Transport</keyword>
<sequence length="149" mass="15711">MTTTVHETAVTAQAVAEATGGAEGASLYERLGGVYAIAGAVDILVDRLFSNVSVNANDAVHAHHGDPANAPGYKFLVTAWSVQAAGGPACYPGRDMTAAHEHLRITGEQFDAVALEISATLGFCGVPQVEHDEFMAIIERYRDEVVERG</sequence>
<dbReference type="AlphaFoldDB" id="A0A542E095"/>
<dbReference type="Gene3D" id="1.10.490.10">
    <property type="entry name" value="Globins"/>
    <property type="match status" value="1"/>
</dbReference>
<protein>
    <submittedName>
        <fullName evidence="6">Hemoglobin</fullName>
    </submittedName>
</protein>
<evidence type="ECO:0000256" key="3">
    <source>
        <dbReference type="ARBA" id="ARBA00022723"/>
    </source>
</evidence>
<dbReference type="InterPro" id="IPR009050">
    <property type="entry name" value="Globin-like_sf"/>
</dbReference>
<evidence type="ECO:0000313" key="7">
    <source>
        <dbReference type="Proteomes" id="UP000317893"/>
    </source>
</evidence>
<evidence type="ECO:0000256" key="1">
    <source>
        <dbReference type="ARBA" id="ARBA00022448"/>
    </source>
</evidence>
<dbReference type="GO" id="GO:0046872">
    <property type="term" value="F:metal ion binding"/>
    <property type="evidence" value="ECO:0007669"/>
    <property type="project" value="UniProtKB-KW"/>
</dbReference>
<evidence type="ECO:0000256" key="2">
    <source>
        <dbReference type="ARBA" id="ARBA00022617"/>
    </source>
</evidence>
<dbReference type="InterPro" id="IPR012292">
    <property type="entry name" value="Globin/Proto"/>
</dbReference>
<dbReference type="RefSeq" id="WP_141848182.1">
    <property type="nucleotide sequence ID" value="NZ_BAAAPR010000004.1"/>
</dbReference>
<name>A0A542E095_9MICO</name>
<reference evidence="6 7" key="1">
    <citation type="submission" date="2019-06" db="EMBL/GenBank/DDBJ databases">
        <title>Sequencing the genomes of 1000 actinobacteria strains.</title>
        <authorList>
            <person name="Klenk H.-P."/>
        </authorList>
    </citation>
    <scope>NUCLEOTIDE SEQUENCE [LARGE SCALE GENOMIC DNA]</scope>
    <source>
        <strain evidence="6 7">DSM 18607</strain>
    </source>
</reference>
<evidence type="ECO:0000313" key="6">
    <source>
        <dbReference type="EMBL" id="TQJ08699.1"/>
    </source>
</evidence>
<dbReference type="OrthoDB" id="9798157at2"/>
<dbReference type="GO" id="GO:0019825">
    <property type="term" value="F:oxygen binding"/>
    <property type="evidence" value="ECO:0007669"/>
    <property type="project" value="InterPro"/>
</dbReference>
<dbReference type="CDD" id="cd00454">
    <property type="entry name" value="TrHb1_N"/>
    <property type="match status" value="1"/>
</dbReference>
<gene>
    <name evidence="6" type="ORF">FB458_1791</name>
</gene>
<dbReference type="InterPro" id="IPR001486">
    <property type="entry name" value="Hemoglobin_trunc"/>
</dbReference>
<evidence type="ECO:0000256" key="4">
    <source>
        <dbReference type="ARBA" id="ARBA00023004"/>
    </source>
</evidence>
<keyword evidence="3 5" id="KW-0479">Metal-binding</keyword>
<keyword evidence="7" id="KW-1185">Reference proteome</keyword>
<dbReference type="Proteomes" id="UP000317893">
    <property type="component" value="Unassembled WGS sequence"/>
</dbReference>
<dbReference type="GO" id="GO:0020037">
    <property type="term" value="F:heme binding"/>
    <property type="evidence" value="ECO:0007669"/>
    <property type="project" value="InterPro"/>
</dbReference>
<dbReference type="Pfam" id="PF01152">
    <property type="entry name" value="Bac_globin"/>
    <property type="match status" value="1"/>
</dbReference>
<proteinExistence type="predicted"/>
<organism evidence="6 7">
    <name type="scientific">Lapillicoccus jejuensis</name>
    <dbReference type="NCBI Taxonomy" id="402171"/>
    <lineage>
        <taxon>Bacteria</taxon>
        <taxon>Bacillati</taxon>
        <taxon>Actinomycetota</taxon>
        <taxon>Actinomycetes</taxon>
        <taxon>Micrococcales</taxon>
        <taxon>Intrasporangiaceae</taxon>
        <taxon>Lapillicoccus</taxon>
    </lineage>
</organism>